<evidence type="ECO:0000313" key="7">
    <source>
        <dbReference type="Proteomes" id="UP000091857"/>
    </source>
</evidence>
<dbReference type="PROSITE" id="PS00597">
    <property type="entry name" value="PLANT_LTP"/>
    <property type="match status" value="1"/>
</dbReference>
<accession>A0A2C9WF97</accession>
<evidence type="ECO:0000256" key="4">
    <source>
        <dbReference type="SAM" id="SignalP"/>
    </source>
</evidence>
<dbReference type="InterPro" id="IPR016140">
    <property type="entry name" value="Bifunc_inhib/LTP/seed_store"/>
</dbReference>
<keyword evidence="3" id="KW-0446">Lipid-binding</keyword>
<dbReference type="OrthoDB" id="649864at2759"/>
<dbReference type="CDD" id="cd01960">
    <property type="entry name" value="nsLTP1"/>
    <property type="match status" value="1"/>
</dbReference>
<evidence type="ECO:0000313" key="6">
    <source>
        <dbReference type="EMBL" id="OAY58550.1"/>
    </source>
</evidence>
<evidence type="ECO:0000256" key="1">
    <source>
        <dbReference type="ARBA" id="ARBA00009748"/>
    </source>
</evidence>
<proteinExistence type="inferred from homology"/>
<keyword evidence="3" id="KW-0813">Transport</keyword>
<dbReference type="InterPro" id="IPR036312">
    <property type="entry name" value="Bifun_inhib/LTP/seed_sf"/>
</dbReference>
<organism evidence="6 7">
    <name type="scientific">Manihot esculenta</name>
    <name type="common">Cassava</name>
    <name type="synonym">Jatropha manihot</name>
    <dbReference type="NCBI Taxonomy" id="3983"/>
    <lineage>
        <taxon>Eukaryota</taxon>
        <taxon>Viridiplantae</taxon>
        <taxon>Streptophyta</taxon>
        <taxon>Embryophyta</taxon>
        <taxon>Tracheophyta</taxon>
        <taxon>Spermatophyta</taxon>
        <taxon>Magnoliopsida</taxon>
        <taxon>eudicotyledons</taxon>
        <taxon>Gunneridae</taxon>
        <taxon>Pentapetalae</taxon>
        <taxon>rosids</taxon>
        <taxon>fabids</taxon>
        <taxon>Malpighiales</taxon>
        <taxon>Euphorbiaceae</taxon>
        <taxon>Crotonoideae</taxon>
        <taxon>Manihoteae</taxon>
        <taxon>Manihot</taxon>
    </lineage>
</organism>
<evidence type="ECO:0000256" key="3">
    <source>
        <dbReference type="RuleBase" id="RU000628"/>
    </source>
</evidence>
<dbReference type="STRING" id="3983.A0A2C9WF97"/>
<comment type="caution">
    <text evidence="6">The sequence shown here is derived from an EMBL/GenBank/DDBJ whole genome shotgun (WGS) entry which is preliminary data.</text>
</comment>
<dbReference type="OMA" id="VNCDIIN"/>
<dbReference type="PANTHER" id="PTHR33076">
    <property type="entry name" value="NON-SPECIFIC LIPID-TRANSFER PROTEIN 2-RELATED"/>
    <property type="match status" value="1"/>
</dbReference>
<evidence type="ECO:0000256" key="2">
    <source>
        <dbReference type="ARBA" id="ARBA00023157"/>
    </source>
</evidence>
<dbReference type="GO" id="GO:0006869">
    <property type="term" value="P:lipid transport"/>
    <property type="evidence" value="ECO:0007669"/>
    <property type="project" value="InterPro"/>
</dbReference>
<keyword evidence="4" id="KW-0732">Signal</keyword>
<dbReference type="GO" id="GO:0008289">
    <property type="term" value="F:lipid binding"/>
    <property type="evidence" value="ECO:0007669"/>
    <property type="project" value="UniProtKB-KW"/>
</dbReference>
<dbReference type="InterPro" id="IPR000528">
    <property type="entry name" value="Plant_nsLTP"/>
</dbReference>
<comment type="function">
    <text evidence="3">Plant non-specific lipid-transfer proteins transfer phospholipids as well as galactolipids across membranes. May play a role in wax or cutin deposition in the cell walls of expanding epidermal cells and certain secretory tissues.</text>
</comment>
<dbReference type="SUPFAM" id="SSF47699">
    <property type="entry name" value="Bifunctional inhibitor/lipid-transfer protein/seed storage 2S albumin"/>
    <property type="match status" value="1"/>
</dbReference>
<reference evidence="7" key="1">
    <citation type="journal article" date="2016" name="Nat. Biotechnol.">
        <title>Sequencing wild and cultivated cassava and related species reveals extensive interspecific hybridization and genetic diversity.</title>
        <authorList>
            <person name="Bredeson J.V."/>
            <person name="Lyons J.B."/>
            <person name="Prochnik S.E."/>
            <person name="Wu G.A."/>
            <person name="Ha C.M."/>
            <person name="Edsinger-Gonzales E."/>
            <person name="Grimwood J."/>
            <person name="Schmutz J."/>
            <person name="Rabbi I.Y."/>
            <person name="Egesi C."/>
            <person name="Nauluvula P."/>
            <person name="Lebot V."/>
            <person name="Ndunguru J."/>
            <person name="Mkamilo G."/>
            <person name="Bart R.S."/>
            <person name="Setter T.L."/>
            <person name="Gleadow R.M."/>
            <person name="Kulakow P."/>
            <person name="Ferguson M.E."/>
            <person name="Rounsley S."/>
            <person name="Rokhsar D.S."/>
        </authorList>
    </citation>
    <scope>NUCLEOTIDE SEQUENCE [LARGE SCALE GENOMIC DNA]</scope>
    <source>
        <strain evidence="7">cv. AM560-2</strain>
    </source>
</reference>
<dbReference type="Gramene" id="Manes.02G187100.1.v8.1">
    <property type="protein sequence ID" value="Manes.02G187100.1.v8.1.CDS"/>
    <property type="gene ID" value="Manes.02G187100.v8.1"/>
</dbReference>
<dbReference type="Gene3D" id="1.10.110.10">
    <property type="entry name" value="Plant lipid-transfer and hydrophobic proteins"/>
    <property type="match status" value="1"/>
</dbReference>
<gene>
    <name evidence="6" type="ORF">MANES_02G187100v8</name>
</gene>
<dbReference type="EMBL" id="CM004388">
    <property type="protein sequence ID" value="OAY58550.1"/>
    <property type="molecule type" value="Genomic_DNA"/>
</dbReference>
<sequence length="127" mass="13133">MKCSSVICVLAVVAMVQTFMVVPGESLKLSCGQVNSLMSGCIPFLTGSTTTPSDVCCSGARNLEGLTQSVSDKRAACECLKTAANSMPNLKDQAAASLPTQCGIVMNIPISRNINCNSISRAQGNGN</sequence>
<protein>
    <recommendedName>
        <fullName evidence="3">Non-specific lipid-transfer protein</fullName>
    </recommendedName>
</protein>
<dbReference type="Pfam" id="PF00234">
    <property type="entry name" value="Tryp_alpha_amyl"/>
    <property type="match status" value="1"/>
</dbReference>
<evidence type="ECO:0000259" key="5">
    <source>
        <dbReference type="SMART" id="SM00499"/>
    </source>
</evidence>
<dbReference type="SMART" id="SM00499">
    <property type="entry name" value="AAI"/>
    <property type="match status" value="1"/>
</dbReference>
<comment type="similarity">
    <text evidence="1 3">Belongs to the plant LTP family.</text>
</comment>
<name>A0A2C9WF97_MANES</name>
<feature type="chain" id="PRO_5012135349" description="Non-specific lipid-transfer protein" evidence="4">
    <location>
        <begin position="19"/>
        <end position="127"/>
    </location>
</feature>
<dbReference type="Proteomes" id="UP000091857">
    <property type="component" value="Chromosome 2"/>
</dbReference>
<feature type="domain" description="Bifunctional inhibitor/plant lipid transfer protein/seed storage helical" evidence="5">
    <location>
        <begin position="31"/>
        <end position="116"/>
    </location>
</feature>
<feature type="signal peptide" evidence="4">
    <location>
        <begin position="1"/>
        <end position="18"/>
    </location>
</feature>
<dbReference type="PRINTS" id="PR00382">
    <property type="entry name" value="LIPIDTRNSFER"/>
</dbReference>
<dbReference type="AlphaFoldDB" id="A0A2C9WF97"/>
<keyword evidence="7" id="KW-1185">Reference proteome</keyword>
<keyword evidence="2" id="KW-1015">Disulfide bond</keyword>